<name>A0A922CVI2_MANSE</name>
<dbReference type="Gene3D" id="3.60.21.10">
    <property type="match status" value="1"/>
</dbReference>
<dbReference type="InterPro" id="IPR036907">
    <property type="entry name" value="5'-Nucleotdase_C_sf"/>
</dbReference>
<dbReference type="GO" id="GO:0008253">
    <property type="term" value="F:5'-nucleotidase activity"/>
    <property type="evidence" value="ECO:0007669"/>
    <property type="project" value="TreeGrafter"/>
</dbReference>
<sequence>MYLFYVLFFCFVSGGVIKNDLFPLHIVHYNDFHARFEETSVNYPVCKVNDTSCLGGFPRLYQEIKTLLKQYPDALLLNAGDVYQGTYWYTFFKWNVTVEFINMLPNDAHAIGNHEFDDSIVGLVPYLQRLKGPVLAANLDTSLEPSLSGLYKPHVVVERHGRKIGIIGLITTSTKTSSNPGEVIFLDPIPIVQREAQLLTDQGVDIIIVLSHCGLDVDIQIAKTVGENIDVIVGGHTHSLLWNGTSPSNETISGPYPITVEQENGHKVLIVTASAFTKYLGNITVYFDASGNVQMFDATPIFLNRSIPEDPEIKNLLQPYSQYIHNMIEEVIGESNDYLPDEGCASQECAIGNLVADAFLEESRLKKPSNLTTVALLVRNNVRASLPKGDIIRGAVINILPFTNNVVSFEIRGKYILEALKHCIEPYWNIHPYAGPLLPQVSGLRVALNTTEPRQVVSVEVKEGDQYKPLQMEQMYQVVTLDFLRRGRSGFKMFKDHGKNSMTHRKDAVVVENYIKAITPITPSDLIQNRLIIMN</sequence>
<keyword evidence="2" id="KW-0479">Metal-binding</keyword>
<keyword evidence="5 6" id="KW-0378">Hydrolase</keyword>
<dbReference type="Gene3D" id="3.90.780.10">
    <property type="entry name" value="5'-Nucleotidase, C-terminal domain"/>
    <property type="match status" value="1"/>
</dbReference>
<feature type="domain" description="5'-Nucleotidase C-terminal" evidence="8">
    <location>
        <begin position="331"/>
        <end position="496"/>
    </location>
</feature>
<dbReference type="GO" id="GO:0006196">
    <property type="term" value="P:AMP catabolic process"/>
    <property type="evidence" value="ECO:0007669"/>
    <property type="project" value="TreeGrafter"/>
</dbReference>
<dbReference type="AlphaFoldDB" id="A0A922CVI2"/>
<comment type="caution">
    <text evidence="9">The sequence shown here is derived from an EMBL/GenBank/DDBJ whole genome shotgun (WGS) entry which is preliminary data.</text>
</comment>
<dbReference type="PANTHER" id="PTHR11575:SF32">
    <property type="entry name" value="APYRASE-LIKE PROTEIN"/>
    <property type="match status" value="1"/>
</dbReference>
<dbReference type="GO" id="GO:0005886">
    <property type="term" value="C:plasma membrane"/>
    <property type="evidence" value="ECO:0007669"/>
    <property type="project" value="TreeGrafter"/>
</dbReference>
<evidence type="ECO:0000256" key="5">
    <source>
        <dbReference type="ARBA" id="ARBA00022801"/>
    </source>
</evidence>
<evidence type="ECO:0000256" key="3">
    <source>
        <dbReference type="ARBA" id="ARBA00022729"/>
    </source>
</evidence>
<dbReference type="Proteomes" id="UP000791440">
    <property type="component" value="Unassembled WGS sequence"/>
</dbReference>
<feature type="domain" description="Calcineurin-like phosphoesterase" evidence="7">
    <location>
        <begin position="25"/>
        <end position="239"/>
    </location>
</feature>
<dbReference type="EMBL" id="JH668644">
    <property type="protein sequence ID" value="KAG6459922.1"/>
    <property type="molecule type" value="Genomic_DNA"/>
</dbReference>
<reference evidence="9" key="1">
    <citation type="journal article" date="2016" name="Insect Biochem. Mol. Biol.">
        <title>Multifaceted biological insights from a draft genome sequence of the tobacco hornworm moth, Manduca sexta.</title>
        <authorList>
            <person name="Kanost M.R."/>
            <person name="Arrese E.L."/>
            <person name="Cao X."/>
            <person name="Chen Y.R."/>
            <person name="Chellapilla S."/>
            <person name="Goldsmith M.R."/>
            <person name="Grosse-Wilde E."/>
            <person name="Heckel D.G."/>
            <person name="Herndon N."/>
            <person name="Jiang H."/>
            <person name="Papanicolaou A."/>
            <person name="Qu J."/>
            <person name="Soulages J.L."/>
            <person name="Vogel H."/>
            <person name="Walters J."/>
            <person name="Waterhouse R.M."/>
            <person name="Ahn S.J."/>
            <person name="Almeida F.C."/>
            <person name="An C."/>
            <person name="Aqrawi P."/>
            <person name="Bretschneider A."/>
            <person name="Bryant W.B."/>
            <person name="Bucks S."/>
            <person name="Chao H."/>
            <person name="Chevignon G."/>
            <person name="Christen J.M."/>
            <person name="Clarke D.F."/>
            <person name="Dittmer N.T."/>
            <person name="Ferguson L.C.F."/>
            <person name="Garavelou S."/>
            <person name="Gordon K.H.J."/>
            <person name="Gunaratna R.T."/>
            <person name="Han Y."/>
            <person name="Hauser F."/>
            <person name="He Y."/>
            <person name="Heidel-Fischer H."/>
            <person name="Hirsh A."/>
            <person name="Hu Y."/>
            <person name="Jiang H."/>
            <person name="Kalra D."/>
            <person name="Klinner C."/>
            <person name="Konig C."/>
            <person name="Kovar C."/>
            <person name="Kroll A.R."/>
            <person name="Kuwar S.S."/>
            <person name="Lee S.L."/>
            <person name="Lehman R."/>
            <person name="Li K."/>
            <person name="Li Z."/>
            <person name="Liang H."/>
            <person name="Lovelace S."/>
            <person name="Lu Z."/>
            <person name="Mansfield J.H."/>
            <person name="McCulloch K.J."/>
            <person name="Mathew T."/>
            <person name="Morton B."/>
            <person name="Muzny D.M."/>
            <person name="Neunemann D."/>
            <person name="Ongeri F."/>
            <person name="Pauchet Y."/>
            <person name="Pu L.L."/>
            <person name="Pyrousis I."/>
            <person name="Rao X.J."/>
            <person name="Redding A."/>
            <person name="Roesel C."/>
            <person name="Sanchez-Gracia A."/>
            <person name="Schaack S."/>
            <person name="Shukla A."/>
            <person name="Tetreau G."/>
            <person name="Wang Y."/>
            <person name="Xiong G.H."/>
            <person name="Traut W."/>
            <person name="Walsh T.K."/>
            <person name="Worley K.C."/>
            <person name="Wu D."/>
            <person name="Wu W."/>
            <person name="Wu Y.Q."/>
            <person name="Zhang X."/>
            <person name="Zou Z."/>
            <person name="Zucker H."/>
            <person name="Briscoe A.D."/>
            <person name="Burmester T."/>
            <person name="Clem R.J."/>
            <person name="Feyereisen R."/>
            <person name="Grimmelikhuijzen C.J.P."/>
            <person name="Hamodrakas S.J."/>
            <person name="Hansson B.S."/>
            <person name="Huguet E."/>
            <person name="Jermiin L.S."/>
            <person name="Lan Q."/>
            <person name="Lehman H.K."/>
            <person name="Lorenzen M."/>
            <person name="Merzendorfer H."/>
            <person name="Michalopoulos I."/>
            <person name="Morton D.B."/>
            <person name="Muthukrishnan S."/>
            <person name="Oakeshott J.G."/>
            <person name="Palmer W."/>
            <person name="Park Y."/>
            <person name="Passarelli A.L."/>
            <person name="Rozas J."/>
            <person name="Schwartz L.M."/>
            <person name="Smith W."/>
            <person name="Southgate A."/>
            <person name="Vilcinskas A."/>
            <person name="Vogt R."/>
            <person name="Wang P."/>
            <person name="Werren J."/>
            <person name="Yu X.Q."/>
            <person name="Zhou J.J."/>
            <person name="Brown S.J."/>
            <person name="Scherer S.E."/>
            <person name="Richards S."/>
            <person name="Blissard G.W."/>
        </authorList>
    </citation>
    <scope>NUCLEOTIDE SEQUENCE</scope>
</reference>
<evidence type="ECO:0000259" key="8">
    <source>
        <dbReference type="Pfam" id="PF02872"/>
    </source>
</evidence>
<dbReference type="Pfam" id="PF00149">
    <property type="entry name" value="Metallophos"/>
    <property type="match status" value="1"/>
</dbReference>
<gene>
    <name evidence="9" type="ORF">O3G_MSEX011678</name>
</gene>
<evidence type="ECO:0000256" key="1">
    <source>
        <dbReference type="ARBA" id="ARBA00006654"/>
    </source>
</evidence>
<keyword evidence="10" id="KW-1185">Reference proteome</keyword>
<protein>
    <recommendedName>
        <fullName evidence="11">Apyrase</fullName>
    </recommendedName>
</protein>
<dbReference type="InterPro" id="IPR029052">
    <property type="entry name" value="Metallo-depent_PP-like"/>
</dbReference>
<dbReference type="GO" id="GO:0046872">
    <property type="term" value="F:metal ion binding"/>
    <property type="evidence" value="ECO:0007669"/>
    <property type="project" value="UniProtKB-KW"/>
</dbReference>
<dbReference type="SUPFAM" id="SSF56300">
    <property type="entry name" value="Metallo-dependent phosphatases"/>
    <property type="match status" value="1"/>
</dbReference>
<comment type="similarity">
    <text evidence="1 6">Belongs to the 5'-nucleotidase family.</text>
</comment>
<evidence type="ECO:0000313" key="10">
    <source>
        <dbReference type="Proteomes" id="UP000791440"/>
    </source>
</evidence>
<dbReference type="CDD" id="cd07409">
    <property type="entry name" value="MPP_CD73_N"/>
    <property type="match status" value="1"/>
</dbReference>
<organism evidence="9 10">
    <name type="scientific">Manduca sexta</name>
    <name type="common">Tobacco hawkmoth</name>
    <name type="synonym">Tobacco hornworm</name>
    <dbReference type="NCBI Taxonomy" id="7130"/>
    <lineage>
        <taxon>Eukaryota</taxon>
        <taxon>Metazoa</taxon>
        <taxon>Ecdysozoa</taxon>
        <taxon>Arthropoda</taxon>
        <taxon>Hexapoda</taxon>
        <taxon>Insecta</taxon>
        <taxon>Pterygota</taxon>
        <taxon>Neoptera</taxon>
        <taxon>Endopterygota</taxon>
        <taxon>Lepidoptera</taxon>
        <taxon>Glossata</taxon>
        <taxon>Ditrysia</taxon>
        <taxon>Bombycoidea</taxon>
        <taxon>Sphingidae</taxon>
        <taxon>Sphinginae</taxon>
        <taxon>Sphingini</taxon>
        <taxon>Manduca</taxon>
    </lineage>
</organism>
<evidence type="ECO:0000259" key="7">
    <source>
        <dbReference type="Pfam" id="PF00149"/>
    </source>
</evidence>
<evidence type="ECO:0000256" key="6">
    <source>
        <dbReference type="RuleBase" id="RU362119"/>
    </source>
</evidence>
<accession>A0A922CVI2</accession>
<dbReference type="SUPFAM" id="SSF55816">
    <property type="entry name" value="5'-nucleotidase (syn. UDP-sugar hydrolase), C-terminal domain"/>
    <property type="match status" value="1"/>
</dbReference>
<reference evidence="9" key="2">
    <citation type="submission" date="2020-12" db="EMBL/GenBank/DDBJ databases">
        <authorList>
            <person name="Kanost M."/>
        </authorList>
    </citation>
    <scope>NUCLEOTIDE SEQUENCE</scope>
</reference>
<evidence type="ECO:0000313" key="9">
    <source>
        <dbReference type="EMBL" id="KAG6459922.1"/>
    </source>
</evidence>
<proteinExistence type="inferred from homology"/>
<dbReference type="FunFam" id="3.60.21.10:FF:000020">
    <property type="entry name" value="NT5E isoform 4"/>
    <property type="match status" value="1"/>
</dbReference>
<dbReference type="InterPro" id="IPR004843">
    <property type="entry name" value="Calcineurin-like_PHP"/>
</dbReference>
<dbReference type="InterPro" id="IPR008334">
    <property type="entry name" value="5'-Nucleotdase_C"/>
</dbReference>
<feature type="chain" id="PRO_5038164397" description="Apyrase" evidence="6">
    <location>
        <begin position="19"/>
        <end position="535"/>
    </location>
</feature>
<dbReference type="GO" id="GO:0000166">
    <property type="term" value="F:nucleotide binding"/>
    <property type="evidence" value="ECO:0007669"/>
    <property type="project" value="UniProtKB-KW"/>
</dbReference>
<dbReference type="Pfam" id="PF02872">
    <property type="entry name" value="5_nucleotid_C"/>
    <property type="match status" value="1"/>
</dbReference>
<keyword evidence="4 6" id="KW-0547">Nucleotide-binding</keyword>
<feature type="signal peptide" evidence="6">
    <location>
        <begin position="1"/>
        <end position="18"/>
    </location>
</feature>
<dbReference type="InterPro" id="IPR006179">
    <property type="entry name" value="5_nucleotidase/apyrase"/>
</dbReference>
<dbReference type="PANTHER" id="PTHR11575">
    <property type="entry name" value="5'-NUCLEOTIDASE-RELATED"/>
    <property type="match status" value="1"/>
</dbReference>
<keyword evidence="3 6" id="KW-0732">Signal</keyword>
<evidence type="ECO:0000256" key="2">
    <source>
        <dbReference type="ARBA" id="ARBA00022723"/>
    </source>
</evidence>
<evidence type="ECO:0008006" key="11">
    <source>
        <dbReference type="Google" id="ProtNLM"/>
    </source>
</evidence>
<dbReference type="PRINTS" id="PR01607">
    <property type="entry name" value="APYRASEFAMLY"/>
</dbReference>
<evidence type="ECO:0000256" key="4">
    <source>
        <dbReference type="ARBA" id="ARBA00022741"/>
    </source>
</evidence>